<dbReference type="Proteomes" id="UP001343698">
    <property type="component" value="Unassembled WGS sequence"/>
</dbReference>
<name>A0ABU7IED0_9FLAO</name>
<reference evidence="1 2" key="1">
    <citation type="submission" date="2024-01" db="EMBL/GenBank/DDBJ databases">
        <title>Maribacter spp. originated from different algae showed divergent polysaccharides utilization ability.</title>
        <authorList>
            <person name="Wang H."/>
            <person name="Wu Y."/>
        </authorList>
    </citation>
    <scope>NUCLEOTIDE SEQUENCE [LARGE SCALE GENOMIC DNA]</scope>
    <source>
        <strain evidence="1 2">KPT27_14</strain>
    </source>
</reference>
<evidence type="ECO:0000313" key="1">
    <source>
        <dbReference type="EMBL" id="MEE1971301.1"/>
    </source>
</evidence>
<organism evidence="1 2">
    <name type="scientific">Maribacter flavus</name>
    <dbReference type="NCBI Taxonomy" id="1658664"/>
    <lineage>
        <taxon>Bacteria</taxon>
        <taxon>Pseudomonadati</taxon>
        <taxon>Bacteroidota</taxon>
        <taxon>Flavobacteriia</taxon>
        <taxon>Flavobacteriales</taxon>
        <taxon>Flavobacteriaceae</taxon>
        <taxon>Maribacter</taxon>
    </lineage>
</organism>
<gene>
    <name evidence="1" type="ORF">V1H85_02515</name>
</gene>
<accession>A0ABU7IED0</accession>
<comment type="caution">
    <text evidence="1">The sequence shown here is derived from an EMBL/GenBank/DDBJ whole genome shotgun (WGS) entry which is preliminary data.</text>
</comment>
<evidence type="ECO:0000313" key="2">
    <source>
        <dbReference type="Proteomes" id="UP001343698"/>
    </source>
</evidence>
<keyword evidence="2" id="KW-1185">Reference proteome</keyword>
<protein>
    <submittedName>
        <fullName evidence="1">Uncharacterized protein</fullName>
    </submittedName>
</protein>
<sequence>MQSETALAMRAKDCLDFKYPTISLAFLDTFSAMEKVSETIPTRIYFQQEMTQAGNLA</sequence>
<dbReference type="EMBL" id="JAZDDF010000001">
    <property type="protein sequence ID" value="MEE1971301.1"/>
    <property type="molecule type" value="Genomic_DNA"/>
</dbReference>
<proteinExistence type="predicted"/>
<dbReference type="RefSeq" id="WP_272635858.1">
    <property type="nucleotide sequence ID" value="NZ_JAZDDF010000001.1"/>
</dbReference>